<dbReference type="GeneID" id="108006691"/>
<gene>
    <name evidence="16" type="primary">LOC108006691</name>
</gene>
<keyword evidence="7 11" id="KW-0520">NAD</keyword>
<dbReference type="GO" id="GO:0019752">
    <property type="term" value="P:carboxylic acid metabolic process"/>
    <property type="evidence" value="ECO:0007669"/>
    <property type="project" value="InterPro"/>
</dbReference>
<feature type="active site" description="Proton acceptor" evidence="9">
    <location>
        <position position="204"/>
    </location>
</feature>
<feature type="binding site" evidence="11">
    <location>
        <position position="121"/>
    </location>
    <ligand>
        <name>NAD(+)</name>
        <dbReference type="ChEBI" id="CHEBI:57540"/>
    </ligand>
</feature>
<dbReference type="InterPro" id="IPR015955">
    <property type="entry name" value="Lactate_DH/Glyco_Ohase_4_C"/>
</dbReference>
<reference evidence="16" key="1">
    <citation type="submission" date="2025-08" db="UniProtKB">
        <authorList>
            <consortium name="RefSeq"/>
        </authorList>
    </citation>
    <scope>IDENTIFICATION</scope>
</reference>
<dbReference type="NCBIfam" id="TIGR01772">
    <property type="entry name" value="MDH_euk_gproteo"/>
    <property type="match status" value="1"/>
</dbReference>
<evidence type="ECO:0000256" key="4">
    <source>
        <dbReference type="ARBA" id="ARBA00016075"/>
    </source>
</evidence>
<dbReference type="SUPFAM" id="SSF56327">
    <property type="entry name" value="LDH C-terminal domain-like"/>
    <property type="match status" value="1"/>
</dbReference>
<dbReference type="Pfam" id="PF02866">
    <property type="entry name" value="Ldh_1_C"/>
    <property type="match status" value="1"/>
</dbReference>
<dbReference type="InterPro" id="IPR010097">
    <property type="entry name" value="Malate_DH_type1"/>
</dbReference>
<evidence type="ECO:0000259" key="14">
    <source>
        <dbReference type="Pfam" id="PF02866"/>
    </source>
</evidence>
<dbReference type="FunFam" id="3.40.50.720:FF:000268">
    <property type="entry name" value="Malate dehydrogenase"/>
    <property type="match status" value="1"/>
</dbReference>
<feature type="binding site" evidence="10">
    <location>
        <position position="146"/>
    </location>
    <ligand>
        <name>substrate</name>
    </ligand>
</feature>
<sequence length="348" mass="36862">MLNPRLITQLSREPLRAFQFGRGGCRRGLKVAVVGAGGGIGQPLSLLLKQNPHISTLSLHDLKNTPGVAADLSHINTRATVCAFEGKDGLKKAMDKADIVVVPAGMPRKPGMKREDLVGVNASVACEVAFAASDACPGALLAFITNPINVIVPIVATILKAKGTYDPNRLFGVTSLDVVRAKAFVGDFLNVDPQTVDVPVIGGHTGRTILPILSQCDPPYKGTDEEREALIHRIQEAGTEVVKAKDGLGSATLSMAYAASSFVNSLIKGIKGSDGDECIVECAYVESDVTEAKFFATPLILGPQGIKDNIGLPELDDVEKQALDCMLPILKESIEKGIKLGEDMVDHC</sequence>
<dbReference type="InterPro" id="IPR022383">
    <property type="entry name" value="Lactate/malate_DH_C"/>
</dbReference>
<feature type="binding site" evidence="11">
    <location>
        <position position="61"/>
    </location>
    <ligand>
        <name>NAD(+)</name>
        <dbReference type="ChEBI" id="CHEBI:57540"/>
    </ligand>
</feature>
<evidence type="ECO:0000256" key="6">
    <source>
        <dbReference type="ARBA" id="ARBA00023002"/>
    </source>
</evidence>
<dbReference type="Gene3D" id="3.90.110.10">
    <property type="entry name" value="Lactate dehydrogenase/glycoside hydrolase, family 4, C-terminal"/>
    <property type="match status" value="1"/>
</dbReference>
<dbReference type="GO" id="GO:0005739">
    <property type="term" value="C:mitochondrion"/>
    <property type="evidence" value="ECO:0007669"/>
    <property type="project" value="TreeGrafter"/>
</dbReference>
<evidence type="ECO:0000256" key="7">
    <source>
        <dbReference type="ARBA" id="ARBA00023027"/>
    </source>
</evidence>
<keyword evidence="6 12" id="KW-0560">Oxidoreductase</keyword>
<feature type="domain" description="Lactate/malate dehydrogenase N-terminal" evidence="13">
    <location>
        <begin position="30"/>
        <end position="172"/>
    </location>
</feature>
<feature type="binding site" evidence="11">
    <location>
        <begin position="35"/>
        <end position="41"/>
    </location>
    <ligand>
        <name>NAD(+)</name>
        <dbReference type="ChEBI" id="CHEBI:57540"/>
    </ligand>
</feature>
<feature type="binding site" evidence="11">
    <location>
        <position position="255"/>
    </location>
    <ligand>
        <name>NAD(+)</name>
        <dbReference type="ChEBI" id="CHEBI:57540"/>
    </ligand>
</feature>
<dbReference type="AlphaFoldDB" id="A0AB39Z0L9"/>
<organism evidence="15 16">
    <name type="scientific">Drosophila suzukii</name>
    <name type="common">Spotted-wing drosophila fruit fly</name>
    <dbReference type="NCBI Taxonomy" id="28584"/>
    <lineage>
        <taxon>Eukaryota</taxon>
        <taxon>Metazoa</taxon>
        <taxon>Ecdysozoa</taxon>
        <taxon>Arthropoda</taxon>
        <taxon>Hexapoda</taxon>
        <taxon>Insecta</taxon>
        <taxon>Pterygota</taxon>
        <taxon>Neoptera</taxon>
        <taxon>Endopterygota</taxon>
        <taxon>Diptera</taxon>
        <taxon>Brachycera</taxon>
        <taxon>Muscomorpha</taxon>
        <taxon>Ephydroidea</taxon>
        <taxon>Drosophilidae</taxon>
        <taxon>Drosophila</taxon>
        <taxon>Sophophora</taxon>
    </lineage>
</organism>
<dbReference type="FunFam" id="3.90.110.10:FF:000001">
    <property type="entry name" value="Malate dehydrogenase"/>
    <property type="match status" value="1"/>
</dbReference>
<evidence type="ECO:0000256" key="5">
    <source>
        <dbReference type="ARBA" id="ARBA00022532"/>
    </source>
</evidence>
<dbReference type="RefSeq" id="XP_016925719.2">
    <property type="nucleotide sequence ID" value="XM_017070230.4"/>
</dbReference>
<dbReference type="CDD" id="cd01337">
    <property type="entry name" value="MDH_glyoxysomal_mitochondrial"/>
    <property type="match status" value="1"/>
</dbReference>
<feature type="binding site" evidence="10">
    <location>
        <position position="108"/>
    </location>
    <ligand>
        <name>substrate</name>
    </ligand>
</feature>
<feature type="binding site" evidence="10">
    <location>
        <position position="180"/>
    </location>
    <ligand>
        <name>substrate</name>
    </ligand>
</feature>
<evidence type="ECO:0000259" key="13">
    <source>
        <dbReference type="Pfam" id="PF00056"/>
    </source>
</evidence>
<comment type="subunit">
    <text evidence="2">Homodimer.</text>
</comment>
<evidence type="ECO:0000256" key="9">
    <source>
        <dbReference type="PIRSR" id="PIRSR000102-1"/>
    </source>
</evidence>
<protein>
    <recommendedName>
        <fullName evidence="4">Malate dehydrogenase, mitochondrial</fullName>
        <ecNumber evidence="3">1.1.1.37</ecNumber>
    </recommendedName>
</protein>
<evidence type="ECO:0000313" key="16">
    <source>
        <dbReference type="RefSeq" id="XP_016925719.2"/>
    </source>
</evidence>
<evidence type="ECO:0000256" key="1">
    <source>
        <dbReference type="ARBA" id="ARBA00008824"/>
    </source>
</evidence>
<evidence type="ECO:0000256" key="2">
    <source>
        <dbReference type="ARBA" id="ARBA00011738"/>
    </source>
</evidence>
<feature type="binding site" evidence="10">
    <location>
        <position position="114"/>
    </location>
    <ligand>
        <name>substrate</name>
    </ligand>
</feature>
<dbReference type="PANTHER" id="PTHR11540:SF16">
    <property type="entry name" value="MALATE DEHYDROGENASE, MITOCHONDRIAL"/>
    <property type="match status" value="1"/>
</dbReference>
<feature type="binding site" evidence="11">
    <location>
        <begin position="144"/>
        <end position="146"/>
    </location>
    <ligand>
        <name>NAD(+)</name>
        <dbReference type="ChEBI" id="CHEBI:57540"/>
    </ligand>
</feature>
<dbReference type="InterPro" id="IPR001236">
    <property type="entry name" value="Lactate/malate_DH_N"/>
</dbReference>
<name>A0AB39Z0L9_DROSZ</name>
<dbReference type="GO" id="GO:0006099">
    <property type="term" value="P:tricarboxylic acid cycle"/>
    <property type="evidence" value="ECO:0007669"/>
    <property type="project" value="UniProtKB-KW"/>
</dbReference>
<evidence type="ECO:0000256" key="3">
    <source>
        <dbReference type="ARBA" id="ARBA00012995"/>
    </source>
</evidence>
<dbReference type="Gene3D" id="3.40.50.720">
    <property type="entry name" value="NAD(P)-binding Rossmann-like Domain"/>
    <property type="match status" value="1"/>
</dbReference>
<dbReference type="InterPro" id="IPR036291">
    <property type="entry name" value="NAD(P)-bd_dom_sf"/>
</dbReference>
<accession>A0AB39Z0L9</accession>
<evidence type="ECO:0000256" key="10">
    <source>
        <dbReference type="PIRSR" id="PIRSR000102-2"/>
    </source>
</evidence>
<evidence type="ECO:0000256" key="12">
    <source>
        <dbReference type="RuleBase" id="RU003369"/>
    </source>
</evidence>
<evidence type="ECO:0000256" key="11">
    <source>
        <dbReference type="PIRSR" id="PIRSR000102-3"/>
    </source>
</evidence>
<dbReference type="Pfam" id="PF00056">
    <property type="entry name" value="Ldh_1_N"/>
    <property type="match status" value="1"/>
</dbReference>
<evidence type="ECO:0000313" key="15">
    <source>
        <dbReference type="Proteomes" id="UP001652628"/>
    </source>
</evidence>
<feature type="domain" description="Lactate/malate dehydrogenase C-terminal" evidence="14">
    <location>
        <begin position="174"/>
        <end position="339"/>
    </location>
</feature>
<dbReference type="GO" id="GO:0030060">
    <property type="term" value="F:L-malate dehydrogenase (NAD+) activity"/>
    <property type="evidence" value="ECO:0007669"/>
    <property type="project" value="UniProtKB-EC"/>
</dbReference>
<proteinExistence type="inferred from homology"/>
<dbReference type="InterPro" id="IPR001557">
    <property type="entry name" value="L-lactate/malate_DH"/>
</dbReference>
<dbReference type="Proteomes" id="UP001652628">
    <property type="component" value="Chromosome 3"/>
</dbReference>
<evidence type="ECO:0000256" key="8">
    <source>
        <dbReference type="ARBA" id="ARBA00048313"/>
    </source>
</evidence>
<dbReference type="PIRSF" id="PIRSF000102">
    <property type="entry name" value="Lac_mal_DH"/>
    <property type="match status" value="1"/>
</dbReference>
<dbReference type="EC" id="1.1.1.37" evidence="3"/>
<keyword evidence="5" id="KW-0816">Tricarboxylic acid cycle</keyword>
<dbReference type="SUPFAM" id="SSF51735">
    <property type="entry name" value="NAD(P)-binding Rossmann-fold domains"/>
    <property type="match status" value="1"/>
</dbReference>
<comment type="catalytic activity">
    <reaction evidence="8">
        <text>(S)-malate + NAD(+) = oxaloacetate + NADH + H(+)</text>
        <dbReference type="Rhea" id="RHEA:21432"/>
        <dbReference type="ChEBI" id="CHEBI:15378"/>
        <dbReference type="ChEBI" id="CHEBI:15589"/>
        <dbReference type="ChEBI" id="CHEBI:16452"/>
        <dbReference type="ChEBI" id="CHEBI:57540"/>
        <dbReference type="ChEBI" id="CHEBI:57945"/>
        <dbReference type="EC" id="1.1.1.37"/>
    </reaction>
</comment>
<keyword evidence="15" id="KW-1185">Reference proteome</keyword>
<dbReference type="PANTHER" id="PTHR11540">
    <property type="entry name" value="MALATE AND LACTATE DEHYDROGENASE"/>
    <property type="match status" value="1"/>
</dbReference>
<comment type="similarity">
    <text evidence="1">Belongs to the LDH/MDH superfamily. MDH type 1 family.</text>
</comment>